<evidence type="ECO:0000313" key="1">
    <source>
        <dbReference type="EMBL" id="UWZ34761.1"/>
    </source>
</evidence>
<dbReference type="EMBL" id="CP073721">
    <property type="protein sequence ID" value="UWZ34761.1"/>
    <property type="molecule type" value="Genomic_DNA"/>
</dbReference>
<keyword evidence="2" id="KW-1185">Reference proteome</keyword>
<organism evidence="1 2">
    <name type="scientific">Dactylosporangium roseum</name>
    <dbReference type="NCBI Taxonomy" id="47989"/>
    <lineage>
        <taxon>Bacteria</taxon>
        <taxon>Bacillati</taxon>
        <taxon>Actinomycetota</taxon>
        <taxon>Actinomycetes</taxon>
        <taxon>Micromonosporales</taxon>
        <taxon>Micromonosporaceae</taxon>
        <taxon>Dactylosporangium</taxon>
    </lineage>
</organism>
<name>A0ABY5YYC8_9ACTN</name>
<dbReference type="Gene3D" id="1.10.287.540">
    <property type="entry name" value="Helix hairpin bin"/>
    <property type="match status" value="1"/>
</dbReference>
<dbReference type="Proteomes" id="UP001058271">
    <property type="component" value="Chromosome"/>
</dbReference>
<accession>A0ABY5YYC8</accession>
<dbReference type="GO" id="GO:0032259">
    <property type="term" value="P:methylation"/>
    <property type="evidence" value="ECO:0007669"/>
    <property type="project" value="UniProtKB-KW"/>
</dbReference>
<evidence type="ECO:0000313" key="2">
    <source>
        <dbReference type="Proteomes" id="UP001058271"/>
    </source>
</evidence>
<gene>
    <name evidence="1" type="ORF">Drose_26660</name>
</gene>
<sequence>MSYRHVVVKSDYTDLASGSVLHSAPGFPAFPVRLASEIFSRAMVLRGGDDPAVVWDPCCGGGYLLSVLGLLHRGAIASLVASDIDPAALQLARENLGLLDPAALDDRARALEEQAERFGKPSYLEAAAAARRLGTALAAQGGPLTAIVRRADVFDRAGLEAVVDGAAPDIVIADVPYGEQTTWSGSAGDAGVPEMLTTVASVLTSGAVLAVSARGRKVPLGGVCRPVESFRVGTRAVALLRPTNFTGR</sequence>
<protein>
    <submittedName>
        <fullName evidence="1">rRNA methyltransferase</fullName>
    </submittedName>
</protein>
<dbReference type="SUPFAM" id="SSF53335">
    <property type="entry name" value="S-adenosyl-L-methionine-dependent methyltransferases"/>
    <property type="match status" value="1"/>
</dbReference>
<dbReference type="InterPro" id="IPR029063">
    <property type="entry name" value="SAM-dependent_MTases_sf"/>
</dbReference>
<dbReference type="GO" id="GO:0008168">
    <property type="term" value="F:methyltransferase activity"/>
    <property type="evidence" value="ECO:0007669"/>
    <property type="project" value="UniProtKB-KW"/>
</dbReference>
<keyword evidence="1" id="KW-0808">Transferase</keyword>
<keyword evidence="1" id="KW-0489">Methyltransferase</keyword>
<dbReference type="Pfam" id="PF11599">
    <property type="entry name" value="AviRa"/>
    <property type="match status" value="1"/>
</dbReference>
<dbReference type="RefSeq" id="WP_260724099.1">
    <property type="nucleotide sequence ID" value="NZ_BAAABS010000052.1"/>
</dbReference>
<dbReference type="Gene3D" id="3.40.50.150">
    <property type="entry name" value="Vaccinia Virus protein VP39"/>
    <property type="match status" value="1"/>
</dbReference>
<reference evidence="1" key="1">
    <citation type="submission" date="2021-04" db="EMBL/GenBank/DDBJ databases">
        <title>Biosynthetic gene clusters of Dactylosporangioum roseum.</title>
        <authorList>
            <person name="Hartkoorn R.C."/>
            <person name="Beaudoing E."/>
            <person name="Hot D."/>
            <person name="Moureu S."/>
        </authorList>
    </citation>
    <scope>NUCLEOTIDE SEQUENCE</scope>
    <source>
        <strain evidence="1">NRRL B-16295</strain>
    </source>
</reference>
<dbReference type="InterPro" id="IPR024268">
    <property type="entry name" value="AviRa"/>
</dbReference>
<proteinExistence type="predicted"/>